<keyword evidence="1" id="KW-0812">Transmembrane</keyword>
<keyword evidence="1" id="KW-0472">Membrane</keyword>
<reference evidence="2 3" key="1">
    <citation type="submission" date="2021-06" db="EMBL/GenBank/DDBJ databases">
        <title>Caerostris extrusa draft genome.</title>
        <authorList>
            <person name="Kono N."/>
            <person name="Arakawa K."/>
        </authorList>
    </citation>
    <scope>NUCLEOTIDE SEQUENCE [LARGE SCALE GENOMIC DNA]</scope>
</reference>
<protein>
    <submittedName>
        <fullName evidence="2">Uncharacterized protein</fullName>
    </submittedName>
</protein>
<evidence type="ECO:0000313" key="2">
    <source>
        <dbReference type="EMBL" id="GIY60057.1"/>
    </source>
</evidence>
<organism evidence="2 3">
    <name type="scientific">Caerostris extrusa</name>
    <name type="common">Bark spider</name>
    <name type="synonym">Caerostris bankana</name>
    <dbReference type="NCBI Taxonomy" id="172846"/>
    <lineage>
        <taxon>Eukaryota</taxon>
        <taxon>Metazoa</taxon>
        <taxon>Ecdysozoa</taxon>
        <taxon>Arthropoda</taxon>
        <taxon>Chelicerata</taxon>
        <taxon>Arachnida</taxon>
        <taxon>Araneae</taxon>
        <taxon>Araneomorphae</taxon>
        <taxon>Entelegynae</taxon>
        <taxon>Araneoidea</taxon>
        <taxon>Araneidae</taxon>
        <taxon>Caerostris</taxon>
    </lineage>
</organism>
<comment type="caution">
    <text evidence="2">The sequence shown here is derived from an EMBL/GenBank/DDBJ whole genome shotgun (WGS) entry which is preliminary data.</text>
</comment>
<dbReference type="Proteomes" id="UP001054945">
    <property type="component" value="Unassembled WGS sequence"/>
</dbReference>
<name>A0AAV4UQP3_CAEEX</name>
<keyword evidence="3" id="KW-1185">Reference proteome</keyword>
<accession>A0AAV4UQP3</accession>
<proteinExistence type="predicted"/>
<sequence length="85" mass="10120">MDPRYYVLFGLILPLSVYVIVPSYPTFRDIVEGYFFNTKNCLYLIKLKESSDTVLPLNEDHRNRKEGINICYRPPYRLPIIQTFQ</sequence>
<evidence type="ECO:0000313" key="3">
    <source>
        <dbReference type="Proteomes" id="UP001054945"/>
    </source>
</evidence>
<keyword evidence="1" id="KW-1133">Transmembrane helix</keyword>
<evidence type="ECO:0000256" key="1">
    <source>
        <dbReference type="SAM" id="Phobius"/>
    </source>
</evidence>
<dbReference type="EMBL" id="BPLR01013273">
    <property type="protein sequence ID" value="GIY60057.1"/>
    <property type="molecule type" value="Genomic_DNA"/>
</dbReference>
<feature type="transmembrane region" description="Helical" evidence="1">
    <location>
        <begin position="6"/>
        <end position="27"/>
    </location>
</feature>
<dbReference type="AlphaFoldDB" id="A0AAV4UQP3"/>
<gene>
    <name evidence="2" type="ORF">CEXT_25651</name>
</gene>